<dbReference type="PANTHER" id="PTHR40788:SF2">
    <property type="entry name" value="CLR5 DOMAIN-CONTAINING PROTEIN"/>
    <property type="match status" value="1"/>
</dbReference>
<evidence type="ECO:0000313" key="1">
    <source>
        <dbReference type="EMBL" id="KAF3033371.1"/>
    </source>
</evidence>
<dbReference type="PANTHER" id="PTHR40788">
    <property type="entry name" value="CLR5 DOMAIN-CONTAINING PROTEIN-RELATED"/>
    <property type="match status" value="1"/>
</dbReference>
<dbReference type="AlphaFoldDB" id="A0A9P4WIA9"/>
<dbReference type="EMBL" id="SWKV01000082">
    <property type="protein sequence ID" value="KAF3033371.1"/>
    <property type="molecule type" value="Genomic_DNA"/>
</dbReference>
<gene>
    <name evidence="1" type="ORF">E8E12_003436</name>
</gene>
<proteinExistence type="predicted"/>
<keyword evidence="2" id="KW-1185">Reference proteome</keyword>
<dbReference type="Proteomes" id="UP000758155">
    <property type="component" value="Unassembled WGS sequence"/>
</dbReference>
<organism evidence="1 2">
    <name type="scientific">Didymella heteroderae</name>
    <dbReference type="NCBI Taxonomy" id="1769908"/>
    <lineage>
        <taxon>Eukaryota</taxon>
        <taxon>Fungi</taxon>
        <taxon>Dikarya</taxon>
        <taxon>Ascomycota</taxon>
        <taxon>Pezizomycotina</taxon>
        <taxon>Dothideomycetes</taxon>
        <taxon>Pleosporomycetidae</taxon>
        <taxon>Pleosporales</taxon>
        <taxon>Pleosporineae</taxon>
        <taxon>Didymellaceae</taxon>
        <taxon>Didymella</taxon>
    </lineage>
</organism>
<comment type="caution">
    <text evidence="1">The sequence shown here is derived from an EMBL/GenBank/DDBJ whole genome shotgun (WGS) entry which is preliminary data.</text>
</comment>
<reference evidence="1" key="1">
    <citation type="submission" date="2019-04" db="EMBL/GenBank/DDBJ databases">
        <title>Sequencing of skin fungus with MAO and IRED activity.</title>
        <authorList>
            <person name="Marsaioli A.J."/>
            <person name="Bonatto J.M.C."/>
            <person name="Reis Junior O."/>
        </authorList>
    </citation>
    <scope>NUCLEOTIDE SEQUENCE</scope>
    <source>
        <strain evidence="1">28M1</strain>
    </source>
</reference>
<name>A0A9P4WIA9_9PLEO</name>
<accession>A0A9P4WIA9</accession>
<dbReference type="OrthoDB" id="2922289at2759"/>
<evidence type="ECO:0000313" key="2">
    <source>
        <dbReference type="Proteomes" id="UP000758155"/>
    </source>
</evidence>
<protein>
    <submittedName>
        <fullName evidence="1">Uncharacterized protein</fullName>
    </submittedName>
</protein>
<sequence>MEPPDAYHQWLQSLASLPEPEAAEALRKAFLKGTGHEGISLMRADVPQYFEHVHHYYGCPENEPCDHYDLDKPLPWEEKLLISMEHIEDSAEEYMGTALRNYFDWSMIRQFTYRYGPLIRDRWLKMSTLQRKAILLEAHPNMPLKHRPDIDRQYAFPHLNLEDLMKSEPFLILLDARVSHLPFKFACSDYQLAPLLKLRPALLEKTKYTMGIVNEEYGMLQEWGSEEEAAHAMRDGDSVHPLHGVHMLTLQSRIYEFIRICLGQILTDKDMEIATTDHEREGSQGTRLDALPPPTSCNVKQTSLTTIVRESQYRVPTLSDLSRLKALASGCRDTTEDHIWMLREDPAYFAETILEHKEHRPELLLGVRCGRSHKNSDHDSLWARTLRDSAANPYVDLYVWDEIQRHLEVITQLAEDHAGDLGYGLGKLKLKLPNRFQEALVQAWAFFEFVELDLIQQLKTGWPSSLEVRAHFGQDCAHCQEDVVVSTKFKGMQLRKRDKELEHIFTLFQYLWEPPVRQTLKVHTLVDAIQHLLDSNPRAQSLTSPWVASLLSKLSIVSECLRQLNFFQPWAKHIANQVKDRQTELLLAHSNKFACWRSTLQTDFRRTNLINLGKPTSQFRYPVKKRRSQMNVETLQAAEKALDAFWHAADAHFLECTGTTPHEIMKDSLKERTLQRTLPWVESELASEAATTSSTTEYLYIPISTTQHDASQQITGVFNKLAVWTTKKVKTHGLAVQRVDSLGVYPSDEEEVKQPAFVLDRRAHKVFRTLFHSPLSRDHPGDTPWQDFLYAMMAVGFSVEKLQGSAWQFTPTNLDVQRPIQFHEPHPTHKLPFTWARRFGRRLARTYGWRSSMFQLAE</sequence>